<evidence type="ECO:0000313" key="3">
    <source>
        <dbReference type="Proteomes" id="UP000660262"/>
    </source>
</evidence>
<keyword evidence="1" id="KW-1133">Transmembrane helix</keyword>
<feature type="transmembrane region" description="Helical" evidence="1">
    <location>
        <begin position="74"/>
        <end position="93"/>
    </location>
</feature>
<sequence>MAWRRAASSWAAGWSARVGGSSRYCTRVDGEGQRRQLQQRDIFEEDTAEGMRRVYDAWKSNSARDEGFRADWHAVQVALACLPALAVFAIARWGDEDSRRIRATRQAAVDAEEARRASAETARWDAVDALARRVEELERRLSAARIHLGRWRAAGVGGVGGRC</sequence>
<dbReference type="EMBL" id="BNJQ01000031">
    <property type="protein sequence ID" value="GHP10910.1"/>
    <property type="molecule type" value="Genomic_DNA"/>
</dbReference>
<accession>A0A830HYK4</accession>
<evidence type="ECO:0000313" key="2">
    <source>
        <dbReference type="EMBL" id="GHP10910.1"/>
    </source>
</evidence>
<keyword evidence="1" id="KW-0472">Membrane</keyword>
<protein>
    <submittedName>
        <fullName evidence="2">Uncharacterized protein</fullName>
    </submittedName>
</protein>
<proteinExistence type="predicted"/>
<dbReference type="AlphaFoldDB" id="A0A830HYK4"/>
<evidence type="ECO:0000256" key="1">
    <source>
        <dbReference type="SAM" id="Phobius"/>
    </source>
</evidence>
<gene>
    <name evidence="2" type="ORF">PPROV_000964000</name>
</gene>
<keyword evidence="3" id="KW-1185">Reference proteome</keyword>
<reference evidence="2" key="1">
    <citation type="submission" date="2020-10" db="EMBL/GenBank/DDBJ databases">
        <title>Unveiling of a novel bifunctional photoreceptor, Dualchrome1, isolated from a cosmopolitan green alga.</title>
        <authorList>
            <person name="Suzuki S."/>
            <person name="Kawachi M."/>
        </authorList>
    </citation>
    <scope>NUCLEOTIDE SEQUENCE</scope>
    <source>
        <strain evidence="2">NIES 2893</strain>
    </source>
</reference>
<dbReference type="Proteomes" id="UP000660262">
    <property type="component" value="Unassembled WGS sequence"/>
</dbReference>
<organism evidence="2 3">
    <name type="scientific">Pycnococcus provasolii</name>
    <dbReference type="NCBI Taxonomy" id="41880"/>
    <lineage>
        <taxon>Eukaryota</taxon>
        <taxon>Viridiplantae</taxon>
        <taxon>Chlorophyta</taxon>
        <taxon>Pseudoscourfieldiophyceae</taxon>
        <taxon>Pseudoscourfieldiales</taxon>
        <taxon>Pycnococcaceae</taxon>
        <taxon>Pycnococcus</taxon>
    </lineage>
</organism>
<name>A0A830HYK4_9CHLO</name>
<comment type="caution">
    <text evidence="2">The sequence shown here is derived from an EMBL/GenBank/DDBJ whole genome shotgun (WGS) entry which is preliminary data.</text>
</comment>
<keyword evidence="1" id="KW-0812">Transmembrane</keyword>